<proteinExistence type="predicted"/>
<protein>
    <submittedName>
        <fullName evidence="1">Uncharacterized protein</fullName>
    </submittedName>
</protein>
<accession>A0A432XK46</accession>
<keyword evidence="2" id="KW-1185">Reference proteome</keyword>
<sequence length="220" mass="25342">MINEIEWKHGKQDQAIPTYYLDASGKRHSSIGELVTANFLRLNKIPFLTQALVGDSISDSEQRVDFVLINRGVYIEVIQSAPLRQSMHTTKHTSQLVANQREHRKLGWECLCINSDKFWSPTGFHIIDFCEHLRLSLLLTGIPSTAELPLAKLGYWDSSEINKLMTLEQPLLFDFLEEHGVTGLAALKNSFHFFLKTLKMREDFDEILVHLYEHDKKTCK</sequence>
<dbReference type="RefSeq" id="WP_092836285.1">
    <property type="nucleotide sequence ID" value="NZ_FPCF01000001.1"/>
</dbReference>
<evidence type="ECO:0000313" key="1">
    <source>
        <dbReference type="EMBL" id="RUO48967.1"/>
    </source>
</evidence>
<dbReference type="EMBL" id="PIPU01000001">
    <property type="protein sequence ID" value="RUO48967.1"/>
    <property type="molecule type" value="Genomic_DNA"/>
</dbReference>
<dbReference type="Proteomes" id="UP000286985">
    <property type="component" value="Unassembled WGS sequence"/>
</dbReference>
<comment type="caution">
    <text evidence="1">The sequence shown here is derived from an EMBL/GenBank/DDBJ whole genome shotgun (WGS) entry which is preliminary data.</text>
</comment>
<dbReference type="STRING" id="519452.SAMN04488139_0163"/>
<reference evidence="2" key="1">
    <citation type="journal article" date="2018" name="Front. Microbiol.">
        <title>Genome-Based Analysis Reveals the Taxonomy and Diversity of the Family Idiomarinaceae.</title>
        <authorList>
            <person name="Liu Y."/>
            <person name="Lai Q."/>
            <person name="Shao Z."/>
        </authorList>
    </citation>
    <scope>NUCLEOTIDE SEQUENCE [LARGE SCALE GENOMIC DNA]</scope>
    <source>
        <strain evidence="2">908033</strain>
    </source>
</reference>
<name>A0A432XK46_9GAMM</name>
<evidence type="ECO:0000313" key="2">
    <source>
        <dbReference type="Proteomes" id="UP000286985"/>
    </source>
</evidence>
<organism evidence="1 2">
    <name type="scientific">Pseudidiomarina donghaiensis</name>
    <dbReference type="NCBI Taxonomy" id="519452"/>
    <lineage>
        <taxon>Bacteria</taxon>
        <taxon>Pseudomonadati</taxon>
        <taxon>Pseudomonadota</taxon>
        <taxon>Gammaproteobacteria</taxon>
        <taxon>Alteromonadales</taxon>
        <taxon>Idiomarinaceae</taxon>
        <taxon>Pseudidiomarina</taxon>
    </lineage>
</organism>
<dbReference type="AlphaFoldDB" id="A0A432XK46"/>
<gene>
    <name evidence="1" type="ORF">CWE24_00155</name>
</gene>